<dbReference type="Pfam" id="PF00561">
    <property type="entry name" value="Abhydrolase_1"/>
    <property type="match status" value="1"/>
</dbReference>
<comment type="caution">
    <text evidence="2">The sequence shown here is derived from an EMBL/GenBank/DDBJ whole genome shotgun (WGS) entry which is preliminary data.</text>
</comment>
<dbReference type="EMBL" id="BMHV01000027">
    <property type="protein sequence ID" value="GGF73123.1"/>
    <property type="molecule type" value="Genomic_DNA"/>
</dbReference>
<dbReference type="PRINTS" id="PR00111">
    <property type="entry name" value="ABHYDROLASE"/>
</dbReference>
<reference evidence="2" key="2">
    <citation type="submission" date="2020-09" db="EMBL/GenBank/DDBJ databases">
        <authorList>
            <person name="Sun Q."/>
            <person name="Zhou Y."/>
        </authorList>
    </citation>
    <scope>NUCLEOTIDE SEQUENCE</scope>
    <source>
        <strain evidence="2">CGMCC 1.15254</strain>
    </source>
</reference>
<dbReference type="PANTHER" id="PTHR43798">
    <property type="entry name" value="MONOACYLGLYCEROL LIPASE"/>
    <property type="match status" value="1"/>
</dbReference>
<evidence type="ECO:0000259" key="1">
    <source>
        <dbReference type="Pfam" id="PF00561"/>
    </source>
</evidence>
<dbReference type="InterPro" id="IPR000073">
    <property type="entry name" value="AB_hydrolase_1"/>
</dbReference>
<dbReference type="InterPro" id="IPR029058">
    <property type="entry name" value="AB_hydrolase_fold"/>
</dbReference>
<evidence type="ECO:0000313" key="3">
    <source>
        <dbReference type="Proteomes" id="UP000632498"/>
    </source>
</evidence>
<dbReference type="InterPro" id="IPR050266">
    <property type="entry name" value="AB_hydrolase_sf"/>
</dbReference>
<protein>
    <recommendedName>
        <fullName evidence="1">AB hydrolase-1 domain-containing protein</fullName>
    </recommendedName>
</protein>
<evidence type="ECO:0000313" key="2">
    <source>
        <dbReference type="EMBL" id="GGF73123.1"/>
    </source>
</evidence>
<accession>A0A917C6P0</accession>
<sequence>MSKGHYIQTGEGDVVLMLHSSMSSKSQWKGLMTQLSSTHHVIAIDLLGYGNAPFPSQGEGYSLKSELAQIDQVLGELDILEETTVHVIGHSFGGATALRWAYEHPLKVKSLHLFEPVAFHLLEAPCEGLSQILGMIDGLYEDFKNGNKVRLCQAFIDYWSGQGAFDSFPPNVQQAMIAQVDKVILDFEALLKEPLSLNDYASFSFPISLIMGERSPISSQTISHKLKDTLRHLTFYQLDCGHMGPITHSDLVNEIWCNEVVKNSI</sequence>
<organism evidence="2 3">
    <name type="scientific">Terasakiella brassicae</name>
    <dbReference type="NCBI Taxonomy" id="1634917"/>
    <lineage>
        <taxon>Bacteria</taxon>
        <taxon>Pseudomonadati</taxon>
        <taxon>Pseudomonadota</taxon>
        <taxon>Alphaproteobacteria</taxon>
        <taxon>Rhodospirillales</taxon>
        <taxon>Terasakiellaceae</taxon>
        <taxon>Terasakiella</taxon>
    </lineage>
</organism>
<dbReference type="SUPFAM" id="SSF53474">
    <property type="entry name" value="alpha/beta-Hydrolases"/>
    <property type="match status" value="1"/>
</dbReference>
<dbReference type="RefSeq" id="WP_188666535.1">
    <property type="nucleotide sequence ID" value="NZ_BMHV01000027.1"/>
</dbReference>
<dbReference type="Proteomes" id="UP000632498">
    <property type="component" value="Unassembled WGS sequence"/>
</dbReference>
<dbReference type="PANTHER" id="PTHR43798:SF33">
    <property type="entry name" value="HYDROLASE, PUTATIVE (AFU_ORTHOLOGUE AFUA_2G14860)-RELATED"/>
    <property type="match status" value="1"/>
</dbReference>
<name>A0A917C6P0_9PROT</name>
<dbReference type="GO" id="GO:0016020">
    <property type="term" value="C:membrane"/>
    <property type="evidence" value="ECO:0007669"/>
    <property type="project" value="TreeGrafter"/>
</dbReference>
<dbReference type="AlphaFoldDB" id="A0A917C6P0"/>
<proteinExistence type="predicted"/>
<dbReference type="Gene3D" id="3.40.50.1820">
    <property type="entry name" value="alpha/beta hydrolase"/>
    <property type="match status" value="1"/>
</dbReference>
<keyword evidence="3" id="KW-1185">Reference proteome</keyword>
<feature type="domain" description="AB hydrolase-1" evidence="1">
    <location>
        <begin position="14"/>
        <end position="247"/>
    </location>
</feature>
<gene>
    <name evidence="2" type="ORF">GCM10011332_28900</name>
</gene>
<reference evidence="2" key="1">
    <citation type="journal article" date="2014" name="Int. J. Syst. Evol. Microbiol.">
        <title>Complete genome sequence of Corynebacterium casei LMG S-19264T (=DSM 44701T), isolated from a smear-ripened cheese.</title>
        <authorList>
            <consortium name="US DOE Joint Genome Institute (JGI-PGF)"/>
            <person name="Walter F."/>
            <person name="Albersmeier A."/>
            <person name="Kalinowski J."/>
            <person name="Ruckert C."/>
        </authorList>
    </citation>
    <scope>NUCLEOTIDE SEQUENCE</scope>
    <source>
        <strain evidence="2">CGMCC 1.15254</strain>
    </source>
</reference>